<sequence length="797" mass="86039">MKMKNVYKKGLASLVVAGCLLTFNHGMGVEASAAEKASKTISTPAFMQMELPQKAQLLAADDYDIAKNWQVLHYKSKLNIPLDKIFLQDVESKSPTETLKQAYVNFANIDAIFKAQRVFKFKKNHTYNLKWYYGIRTTGKAVATVDFNGTKKTVANAPNVRNLYEEKIVAKEDMEYVVTMEFTAPKVTNVFLMVGRDIADSDNGIVDVTVEKPTVTQPEAGDTVLKGKAESGNTIRAYNEAQEVIGEGKVAADNSFMVGIDHKLKHNEKVFVTQTNSEGLESDPTEVTAKDTIAPEAPKAEDVEFTKQIASGSAETNAKIIIRDKNGDIVGQGIANNSVVNDTTSTFSIKLAKEMAVDETLNIVAVDEAGNVSPNTTVKVVDNSVPEAPQVDAITDQDSTLTGKGSKPGSKIEVKIGDQKFEGTVENDKTFSIDLKRQFPGATKITVVEIDKNQKRSEETVVTVKGTVKTAVPQVNTVGDSDKQLTGTAEANANIQVTINGAVYTGKADEKGNFVIQLNRTYPEGTEGSVIATGNSGIESDAATFTITDTTAPEAPAVAVLKDDERTFTGKTEKGATVRVTFSDKDKVIGRYETVADANGDFSIKLDNTYKAGTIIETTATDKANNTSPSVKSKVLSSTELEVELLEITSQDESADGQTSRPNSYYQVKIGDRVYEGYSDDNGEFTIDFNRTYEVGLPVTVFAKDADDRTEVAHAVVMPRHPTSISPRNGDSAVSGQLDPGAKVTLTVNGNDKYETTADADGNFIINLNTPLDFGDIVNVTSVVNNITSSGMDVMVF</sequence>
<feature type="signal peptide" evidence="1">
    <location>
        <begin position="1"/>
        <end position="28"/>
    </location>
</feature>
<evidence type="ECO:0008006" key="6">
    <source>
        <dbReference type="Google" id="ProtNLM"/>
    </source>
</evidence>
<feature type="domain" description="Bacterial Ig" evidence="2">
    <location>
        <begin position="552"/>
        <end position="633"/>
    </location>
</feature>
<comment type="caution">
    <text evidence="4">The sequence shown here is derived from an EMBL/GenBank/DDBJ whole genome shotgun (WGS) entry which is preliminary data.</text>
</comment>
<dbReference type="Pfam" id="PF17936">
    <property type="entry name" value="Big_6"/>
    <property type="match status" value="5"/>
</dbReference>
<dbReference type="STRING" id="525367.HMPREF0556_10229"/>
<evidence type="ECO:0000313" key="4">
    <source>
        <dbReference type="EMBL" id="EFI85030.1"/>
    </source>
</evidence>
<gene>
    <name evidence="4" type="ORF">HMPREF0556_10229</name>
</gene>
<dbReference type="InterPro" id="IPR013783">
    <property type="entry name" value="Ig-like_fold"/>
</dbReference>
<keyword evidence="5" id="KW-1185">Reference proteome</keyword>
<dbReference type="Proteomes" id="UP000010119">
    <property type="component" value="Unassembled WGS sequence"/>
</dbReference>
<dbReference type="EMBL" id="ACCR02000002">
    <property type="protein sequence ID" value="EFI85030.1"/>
    <property type="molecule type" value="Genomic_DNA"/>
</dbReference>
<feature type="domain" description="Bacterial Ig" evidence="2">
    <location>
        <begin position="472"/>
        <end position="549"/>
    </location>
</feature>
<dbReference type="Pfam" id="PF24424">
    <property type="entry name" value="FNG"/>
    <property type="match status" value="1"/>
</dbReference>
<proteinExistence type="predicted"/>
<accession>D7UUV4</accession>
<dbReference type="InterPro" id="IPR057034">
    <property type="entry name" value="FNG"/>
</dbReference>
<dbReference type="InterPro" id="IPR041498">
    <property type="entry name" value="Big_6"/>
</dbReference>
<feature type="domain" description="FNG" evidence="3">
    <location>
        <begin position="61"/>
        <end position="206"/>
    </location>
</feature>
<name>D7UUV4_LISGR</name>
<dbReference type="AlphaFoldDB" id="D7UUV4"/>
<feature type="domain" description="Bacterial Ig" evidence="2">
    <location>
        <begin position="386"/>
        <end position="465"/>
    </location>
</feature>
<keyword evidence="1" id="KW-0732">Signal</keyword>
<feature type="domain" description="Bacterial Ig" evidence="2">
    <location>
        <begin position="294"/>
        <end position="382"/>
    </location>
</feature>
<evidence type="ECO:0000313" key="5">
    <source>
        <dbReference type="Proteomes" id="UP000010119"/>
    </source>
</evidence>
<dbReference type="HOGENOM" id="CLU_352611_0_0_9"/>
<dbReference type="eggNOG" id="COG3209">
    <property type="taxonomic scope" value="Bacteria"/>
</dbReference>
<dbReference type="Gene3D" id="2.60.40.10">
    <property type="entry name" value="Immunoglobulins"/>
    <property type="match status" value="5"/>
</dbReference>
<feature type="domain" description="Bacterial Ig" evidence="2">
    <location>
        <begin position="212"/>
        <end position="291"/>
    </location>
</feature>
<organism evidence="4 5">
    <name type="scientific">Listeria grayi DSM 20601</name>
    <dbReference type="NCBI Taxonomy" id="525367"/>
    <lineage>
        <taxon>Bacteria</taxon>
        <taxon>Bacillati</taxon>
        <taxon>Bacillota</taxon>
        <taxon>Bacilli</taxon>
        <taxon>Bacillales</taxon>
        <taxon>Listeriaceae</taxon>
        <taxon>Listeria</taxon>
    </lineage>
</organism>
<protein>
    <recommendedName>
        <fullName evidence="6">Bacterial group 3 Ig-like protein</fullName>
    </recommendedName>
</protein>
<evidence type="ECO:0000256" key="1">
    <source>
        <dbReference type="SAM" id="SignalP"/>
    </source>
</evidence>
<feature type="chain" id="PRO_5039096181" description="Bacterial group 3 Ig-like protein" evidence="1">
    <location>
        <begin position="29"/>
        <end position="797"/>
    </location>
</feature>
<evidence type="ECO:0000259" key="3">
    <source>
        <dbReference type="Pfam" id="PF24424"/>
    </source>
</evidence>
<evidence type="ECO:0000259" key="2">
    <source>
        <dbReference type="Pfam" id="PF17936"/>
    </source>
</evidence>
<reference evidence="4" key="1">
    <citation type="submission" date="2010-06" db="EMBL/GenBank/DDBJ databases">
        <authorList>
            <person name="Muzny D."/>
            <person name="Qin X."/>
            <person name="Buhay C."/>
            <person name="Dugan-Rocha S."/>
            <person name="Ding Y."/>
            <person name="Chen G."/>
            <person name="Hawes A."/>
            <person name="Holder M."/>
            <person name="Jhangiani S."/>
            <person name="Johnson A."/>
            <person name="Khan Z."/>
            <person name="Li Z."/>
            <person name="Liu W."/>
            <person name="Liu X."/>
            <person name="Perez L."/>
            <person name="Shen H."/>
            <person name="Wang Q."/>
            <person name="Watt J."/>
            <person name="Xi L."/>
            <person name="Xin Y."/>
            <person name="Zhou J."/>
            <person name="Deng J."/>
            <person name="Jiang H."/>
            <person name="Liu Y."/>
            <person name="Qu J."/>
            <person name="Song X.-Z."/>
            <person name="Zhang L."/>
            <person name="Villasana D."/>
            <person name="Johnson A."/>
            <person name="Liu J."/>
            <person name="Liyanage D."/>
            <person name="Lorensuhewa L."/>
            <person name="Robinson T."/>
            <person name="Song A."/>
            <person name="Song B.-B."/>
            <person name="Dinh H."/>
            <person name="Thornton R."/>
            <person name="Coyle M."/>
            <person name="Francisco L."/>
            <person name="Jackson L."/>
            <person name="Javaid M."/>
            <person name="Korchina V."/>
            <person name="Kovar C."/>
            <person name="Mata R."/>
            <person name="Mathew T."/>
            <person name="Ngo R."/>
            <person name="Nguyen L."/>
            <person name="Nguyen N."/>
            <person name="Okwuonu G."/>
            <person name="Ongeri F."/>
            <person name="Pham C."/>
            <person name="Simmons D."/>
            <person name="Wilczek-Boney K."/>
            <person name="Hale W."/>
            <person name="Jakkamsetti A."/>
            <person name="Pham P."/>
            <person name="Ruth R."/>
            <person name="San Lucas F."/>
            <person name="Warren J."/>
            <person name="Zhang J."/>
            <person name="Zhao Z."/>
            <person name="Zhou C."/>
            <person name="Zhu D."/>
            <person name="Lee S."/>
            <person name="Bess C."/>
            <person name="Blankenburg K."/>
            <person name="Forbes L."/>
            <person name="Fu Q."/>
            <person name="Gubbala S."/>
            <person name="Hirani K."/>
            <person name="Jayaseelan J.C."/>
            <person name="Lara F."/>
            <person name="Munidasa M."/>
            <person name="Palculict T."/>
            <person name="Patil S."/>
            <person name="Pu L.-L."/>
            <person name="Saada N."/>
            <person name="Tang L."/>
            <person name="Weissenberger G."/>
            <person name="Zhu Y."/>
            <person name="Hemphill L."/>
            <person name="Shang Y."/>
            <person name="Youmans B."/>
            <person name="Ayvaz T."/>
            <person name="Ross M."/>
            <person name="Santibanez J."/>
            <person name="Aqrawi P."/>
            <person name="Gross S."/>
            <person name="Joshi V."/>
            <person name="Fowler G."/>
            <person name="Nazareth L."/>
            <person name="Reid J."/>
            <person name="Worley K."/>
            <person name="Petrosino J."/>
            <person name="Highlander S."/>
            <person name="Gibbs R."/>
        </authorList>
    </citation>
    <scope>NUCLEOTIDE SEQUENCE [LARGE SCALE GENOMIC DNA]</scope>
    <source>
        <strain evidence="4">DSM 20601</strain>
    </source>
</reference>
<dbReference type="NCBIfam" id="NF033510">
    <property type="entry name" value="Ca_tandemer"/>
    <property type="match status" value="2"/>
</dbReference>